<keyword evidence="1" id="KW-0812">Transmembrane</keyword>
<keyword evidence="1" id="KW-0472">Membrane</keyword>
<feature type="transmembrane region" description="Helical" evidence="1">
    <location>
        <begin position="69"/>
        <end position="91"/>
    </location>
</feature>
<reference evidence="2 3" key="1">
    <citation type="submission" date="2016-10" db="EMBL/GenBank/DDBJ databases">
        <authorList>
            <person name="de Groot N.N."/>
        </authorList>
    </citation>
    <scope>NUCLEOTIDE SEQUENCE [LARGE SCALE GENOMIC DNA]</scope>
    <source>
        <strain evidence="2 3">DSM 44993</strain>
    </source>
</reference>
<accession>A0A1H8Y766</accession>
<dbReference type="AlphaFoldDB" id="A0A1H8Y766"/>
<dbReference type="Proteomes" id="UP000198582">
    <property type="component" value="Unassembled WGS sequence"/>
</dbReference>
<protein>
    <submittedName>
        <fullName evidence="2">ABC-2 type transport system permease protein</fullName>
    </submittedName>
</protein>
<feature type="transmembrane region" description="Helical" evidence="1">
    <location>
        <begin position="182"/>
        <end position="201"/>
    </location>
</feature>
<feature type="transmembrane region" description="Helical" evidence="1">
    <location>
        <begin position="233"/>
        <end position="257"/>
    </location>
</feature>
<feature type="transmembrane region" description="Helical" evidence="1">
    <location>
        <begin position="112"/>
        <end position="134"/>
    </location>
</feature>
<dbReference type="STRING" id="394193.SAMN04489732_111224"/>
<evidence type="ECO:0000256" key="1">
    <source>
        <dbReference type="SAM" id="Phobius"/>
    </source>
</evidence>
<dbReference type="EMBL" id="FOEF01000011">
    <property type="protein sequence ID" value="SEP47841.1"/>
    <property type="molecule type" value="Genomic_DNA"/>
</dbReference>
<feature type="transmembrane region" description="Helical" evidence="1">
    <location>
        <begin position="28"/>
        <end position="49"/>
    </location>
</feature>
<dbReference type="Pfam" id="PF12730">
    <property type="entry name" value="ABC2_membrane_4"/>
    <property type="match status" value="1"/>
</dbReference>
<keyword evidence="1" id="KW-1133">Transmembrane helix</keyword>
<organism evidence="2 3">
    <name type="scientific">Amycolatopsis saalfeldensis</name>
    <dbReference type="NCBI Taxonomy" id="394193"/>
    <lineage>
        <taxon>Bacteria</taxon>
        <taxon>Bacillati</taxon>
        <taxon>Actinomycetota</taxon>
        <taxon>Actinomycetes</taxon>
        <taxon>Pseudonocardiales</taxon>
        <taxon>Pseudonocardiaceae</taxon>
        <taxon>Amycolatopsis</taxon>
    </lineage>
</organism>
<evidence type="ECO:0000313" key="2">
    <source>
        <dbReference type="EMBL" id="SEP47841.1"/>
    </source>
</evidence>
<evidence type="ECO:0000313" key="3">
    <source>
        <dbReference type="Proteomes" id="UP000198582"/>
    </source>
</evidence>
<dbReference type="RefSeq" id="WP_091620409.1">
    <property type="nucleotide sequence ID" value="NZ_FOEF01000011.1"/>
</dbReference>
<feature type="transmembrane region" description="Helical" evidence="1">
    <location>
        <begin position="154"/>
        <end position="175"/>
    </location>
</feature>
<gene>
    <name evidence="2" type="ORF">SAMN04489732_111224</name>
</gene>
<proteinExistence type="predicted"/>
<dbReference type="OrthoDB" id="3432393at2"/>
<sequence length="262" mass="26908">MTTTETVRGGGLSGAIASEWTKLWSVRATWWCLSGGLLTMLLYSGVSGLSQHIGDNRPEGAHSMVAAGAIYMTEFFVIAVATLFVTSEYANGGIRSTLQWVPVRRQVPVAKAAVLVPVLFGYGLVVALAGMALGGSLMGSAGLPTSFGTGLLTAVGMGAFFALLGVLCLGVGFALRSAAGTIVTVMVLLLPLPMLLSSYVWQGTMNYFPAFAGLNAMTAPGSANPLFGGPPPYGMGVGVVICLVWAAAGLLVGTAVLKRRDA</sequence>
<name>A0A1H8Y766_9PSEU</name>
<keyword evidence="3" id="KW-1185">Reference proteome</keyword>